<reference evidence="2" key="1">
    <citation type="submission" date="2018-10" db="EMBL/GenBank/DDBJ databases">
        <authorList>
            <person name="Hariharan J."/>
            <person name="Choudoir M.J."/>
            <person name="Diebold P."/>
            <person name="Panke-Buisse K."/>
            <person name="Campbell A.N."/>
            <person name="Buckley D.H."/>
        </authorList>
    </citation>
    <scope>NUCLEOTIDE SEQUENCE</scope>
    <source>
        <strain evidence="2">Gb1</strain>
    </source>
</reference>
<dbReference type="NCBIfam" id="NF038076">
    <property type="entry name" value="fam_STM4015"/>
    <property type="match status" value="1"/>
</dbReference>
<protein>
    <submittedName>
        <fullName evidence="2">Leucine-rich repeat domain-containing protein</fullName>
    </submittedName>
</protein>
<dbReference type="SUPFAM" id="SSF52047">
    <property type="entry name" value="RNI-like"/>
    <property type="match status" value="1"/>
</dbReference>
<feature type="region of interest" description="Disordered" evidence="1">
    <location>
        <begin position="298"/>
        <end position="318"/>
    </location>
</feature>
<dbReference type="InterPro" id="IPR032675">
    <property type="entry name" value="LRR_dom_sf"/>
</dbReference>
<evidence type="ECO:0000313" key="2">
    <source>
        <dbReference type="EMBL" id="TXS32545.1"/>
    </source>
</evidence>
<dbReference type="AlphaFoldDB" id="A0A652L902"/>
<dbReference type="EMBL" id="RDBM01000022">
    <property type="protein sequence ID" value="TXS32545.1"/>
    <property type="molecule type" value="Genomic_DNA"/>
</dbReference>
<dbReference type="RefSeq" id="WP_147982892.1">
    <property type="nucleotide sequence ID" value="NZ_RDBM01000022.1"/>
</dbReference>
<dbReference type="Gene3D" id="3.80.10.10">
    <property type="entry name" value="Ribonuclease Inhibitor"/>
    <property type="match status" value="1"/>
</dbReference>
<comment type="caution">
    <text evidence="2">The sequence shown here is derived from an EMBL/GenBank/DDBJ whole genome shotgun (WGS) entry which is preliminary data.</text>
</comment>
<dbReference type="InterPro" id="IPR047722">
    <property type="entry name" value="STM4015-like"/>
</dbReference>
<organism evidence="2">
    <name type="scientific">Streptomyces sp. gb1(2016)</name>
    <dbReference type="NCBI Taxonomy" id="1828321"/>
    <lineage>
        <taxon>Bacteria</taxon>
        <taxon>Bacillati</taxon>
        <taxon>Actinomycetota</taxon>
        <taxon>Actinomycetes</taxon>
        <taxon>Kitasatosporales</taxon>
        <taxon>Streptomycetaceae</taxon>
        <taxon>Streptomyces</taxon>
    </lineage>
</organism>
<name>A0A652L902_9ACTN</name>
<evidence type="ECO:0000256" key="1">
    <source>
        <dbReference type="SAM" id="MobiDB-lite"/>
    </source>
</evidence>
<gene>
    <name evidence="2" type="ORF">EAO74_05740</name>
</gene>
<accession>A0A652L902</accession>
<sequence>MSDADRLNELLGLPAVDFQRDAEGAGRPAADAAAWRVSVDPYGSDEDGTWEEEFAAFLEAVDPSRVEALIIGQWGESYEENSSYPIGVVVAAAGRLTSLKAVFVGDLVQEEAEISWIEQSDVTALLTAFPALTHLGVRGGTDLEFPPVKHGALRELTIESGGLPAVALRGVLDSELPALEHLDLWLGVSAYGGDAVVPDLAPLLSGSRFPRLHHLGLRNSELQNEIAAAVGSAPVVAQLRTLDLSNGTLGDEGAAALLEGQPLTHLTSLDLHHHFLTEPMERRVREALEPHGVSVDLSDRCEPWDDQGPEGRYTAVAE</sequence>
<proteinExistence type="predicted"/>